<sequence>MDRKPSSTCYWLHGRLPSRRRGSSFAQLVESAPRRRRDAHHNSPVVADDSESEDLRSLREVCDEGRGWAPSPSRDFCAEGARRDGSSSFAASFHQSREFFTIFIIEAVSKAPPTSRESAPPPRSTRPPPPPPTTPQQIARPRLPSSAARRHRSEKMDGVPTIREPRM</sequence>
<dbReference type="AlphaFoldDB" id="A0A1Y2D6U2"/>
<feature type="compositionally biased region" description="Low complexity" evidence="1">
    <location>
        <begin position="135"/>
        <end position="147"/>
    </location>
</feature>
<feature type="compositionally biased region" description="Basic and acidic residues" evidence="1">
    <location>
        <begin position="53"/>
        <end position="66"/>
    </location>
</feature>
<name>A0A1Y2D6U2_9BASI</name>
<accession>A0A1Y2D6U2</accession>
<feature type="region of interest" description="Disordered" evidence="1">
    <location>
        <begin position="110"/>
        <end position="167"/>
    </location>
</feature>
<proteinExistence type="predicted"/>
<evidence type="ECO:0000313" key="3">
    <source>
        <dbReference type="Proteomes" id="UP000193467"/>
    </source>
</evidence>
<reference evidence="2 3" key="1">
    <citation type="submission" date="2016-07" db="EMBL/GenBank/DDBJ databases">
        <title>Pervasive Adenine N6-methylation of Active Genes in Fungi.</title>
        <authorList>
            <consortium name="DOE Joint Genome Institute"/>
            <person name="Mondo S.J."/>
            <person name="Dannebaum R.O."/>
            <person name="Kuo R.C."/>
            <person name="Labutti K."/>
            <person name="Haridas S."/>
            <person name="Kuo A."/>
            <person name="Salamov A."/>
            <person name="Ahrendt S.R."/>
            <person name="Lipzen A."/>
            <person name="Sullivan W."/>
            <person name="Andreopoulos W.B."/>
            <person name="Clum A."/>
            <person name="Lindquist E."/>
            <person name="Daum C."/>
            <person name="Ramamoorthy G.K."/>
            <person name="Gryganskyi A."/>
            <person name="Culley D."/>
            <person name="Magnuson J.K."/>
            <person name="James T.Y."/>
            <person name="O'Malley M.A."/>
            <person name="Stajich J.E."/>
            <person name="Spatafora J.W."/>
            <person name="Visel A."/>
            <person name="Grigoriev I.V."/>
        </authorList>
    </citation>
    <scope>NUCLEOTIDE SEQUENCE [LARGE SCALE GENOMIC DNA]</scope>
    <source>
        <strain evidence="2 3">62-1032</strain>
    </source>
</reference>
<keyword evidence="3" id="KW-1185">Reference proteome</keyword>
<organism evidence="2 3">
    <name type="scientific">Leucosporidium creatinivorum</name>
    <dbReference type="NCBI Taxonomy" id="106004"/>
    <lineage>
        <taxon>Eukaryota</taxon>
        <taxon>Fungi</taxon>
        <taxon>Dikarya</taxon>
        <taxon>Basidiomycota</taxon>
        <taxon>Pucciniomycotina</taxon>
        <taxon>Microbotryomycetes</taxon>
        <taxon>Leucosporidiales</taxon>
        <taxon>Leucosporidium</taxon>
    </lineage>
</organism>
<dbReference type="Proteomes" id="UP000193467">
    <property type="component" value="Unassembled WGS sequence"/>
</dbReference>
<comment type="caution">
    <text evidence="2">The sequence shown here is derived from an EMBL/GenBank/DDBJ whole genome shotgun (WGS) entry which is preliminary data.</text>
</comment>
<dbReference type="InParanoid" id="A0A1Y2D6U2"/>
<protein>
    <submittedName>
        <fullName evidence="2">Uncharacterized protein</fullName>
    </submittedName>
</protein>
<feature type="compositionally biased region" description="Pro residues" evidence="1">
    <location>
        <begin position="119"/>
        <end position="134"/>
    </location>
</feature>
<evidence type="ECO:0000256" key="1">
    <source>
        <dbReference type="SAM" id="MobiDB-lite"/>
    </source>
</evidence>
<dbReference type="EMBL" id="MCGR01000093">
    <property type="protein sequence ID" value="ORY55000.1"/>
    <property type="molecule type" value="Genomic_DNA"/>
</dbReference>
<evidence type="ECO:0000313" key="2">
    <source>
        <dbReference type="EMBL" id="ORY55000.1"/>
    </source>
</evidence>
<gene>
    <name evidence="2" type="ORF">BCR35DRAFT_223522</name>
</gene>
<feature type="compositionally biased region" description="Basic and acidic residues" evidence="1">
    <location>
        <begin position="76"/>
        <end position="85"/>
    </location>
</feature>
<feature type="region of interest" description="Disordered" evidence="1">
    <location>
        <begin position="21"/>
        <end position="89"/>
    </location>
</feature>